<organism evidence="1 2">
    <name type="scientific">Allacma fusca</name>
    <dbReference type="NCBI Taxonomy" id="39272"/>
    <lineage>
        <taxon>Eukaryota</taxon>
        <taxon>Metazoa</taxon>
        <taxon>Ecdysozoa</taxon>
        <taxon>Arthropoda</taxon>
        <taxon>Hexapoda</taxon>
        <taxon>Collembola</taxon>
        <taxon>Symphypleona</taxon>
        <taxon>Sminthuridae</taxon>
        <taxon>Allacma</taxon>
    </lineage>
</organism>
<feature type="non-terminal residue" evidence="1">
    <location>
        <position position="1"/>
    </location>
</feature>
<keyword evidence="2" id="KW-1185">Reference proteome</keyword>
<reference evidence="1" key="1">
    <citation type="submission" date="2021-06" db="EMBL/GenBank/DDBJ databases">
        <authorList>
            <person name="Hodson N. C."/>
            <person name="Mongue J. A."/>
            <person name="Jaron S. K."/>
        </authorList>
    </citation>
    <scope>NUCLEOTIDE SEQUENCE</scope>
</reference>
<dbReference type="Proteomes" id="UP000708208">
    <property type="component" value="Unassembled WGS sequence"/>
</dbReference>
<gene>
    <name evidence="1" type="ORF">AFUS01_LOCUS16695</name>
</gene>
<proteinExistence type="predicted"/>
<dbReference type="EMBL" id="CAJVCH010154618">
    <property type="protein sequence ID" value="CAG7727877.1"/>
    <property type="molecule type" value="Genomic_DNA"/>
</dbReference>
<sequence length="87" mass="10005">TPRFSATKRFISKSGLYLRLLHRYRHITTVSVKLHQATNTQRKPNQDAYFAAAQVKHLKNLACILGQKNGTVGRMVKTDDKWHQNIS</sequence>
<name>A0A8J2P6Q2_9HEXA</name>
<protein>
    <submittedName>
        <fullName evidence="1">Uncharacterized protein</fullName>
    </submittedName>
</protein>
<evidence type="ECO:0000313" key="2">
    <source>
        <dbReference type="Proteomes" id="UP000708208"/>
    </source>
</evidence>
<accession>A0A8J2P6Q2</accession>
<evidence type="ECO:0000313" key="1">
    <source>
        <dbReference type="EMBL" id="CAG7727877.1"/>
    </source>
</evidence>
<comment type="caution">
    <text evidence="1">The sequence shown here is derived from an EMBL/GenBank/DDBJ whole genome shotgun (WGS) entry which is preliminary data.</text>
</comment>
<dbReference type="AlphaFoldDB" id="A0A8J2P6Q2"/>